<evidence type="ECO:0000256" key="2">
    <source>
        <dbReference type="SAM" id="SignalP"/>
    </source>
</evidence>
<feature type="compositionally biased region" description="Basic and acidic residues" evidence="1">
    <location>
        <begin position="272"/>
        <end position="288"/>
    </location>
</feature>
<feature type="compositionally biased region" description="Low complexity" evidence="1">
    <location>
        <begin position="250"/>
        <end position="263"/>
    </location>
</feature>
<dbReference type="InParanoid" id="A0A316YFU1"/>
<keyword evidence="2" id="KW-0732">Signal</keyword>
<dbReference type="Proteomes" id="UP000245768">
    <property type="component" value="Unassembled WGS sequence"/>
</dbReference>
<keyword evidence="4" id="KW-1185">Reference proteome</keyword>
<feature type="chain" id="PRO_5016449696" evidence="2">
    <location>
        <begin position="20"/>
        <end position="467"/>
    </location>
</feature>
<organism evidence="3 4">
    <name type="scientific">Acaromyces ingoldii</name>
    <dbReference type="NCBI Taxonomy" id="215250"/>
    <lineage>
        <taxon>Eukaryota</taxon>
        <taxon>Fungi</taxon>
        <taxon>Dikarya</taxon>
        <taxon>Basidiomycota</taxon>
        <taxon>Ustilaginomycotina</taxon>
        <taxon>Exobasidiomycetes</taxon>
        <taxon>Exobasidiales</taxon>
        <taxon>Cryptobasidiaceae</taxon>
        <taxon>Acaromyces</taxon>
    </lineage>
</organism>
<dbReference type="RefSeq" id="XP_025374171.1">
    <property type="nucleotide sequence ID" value="XM_025520146.1"/>
</dbReference>
<feature type="compositionally biased region" description="Basic and acidic residues" evidence="1">
    <location>
        <begin position="321"/>
        <end position="331"/>
    </location>
</feature>
<name>A0A316YFU1_9BASI</name>
<feature type="region of interest" description="Disordered" evidence="1">
    <location>
        <begin position="321"/>
        <end position="356"/>
    </location>
</feature>
<dbReference type="AlphaFoldDB" id="A0A316YFU1"/>
<dbReference type="EMBL" id="KZ819641">
    <property type="protein sequence ID" value="PWN86973.1"/>
    <property type="molecule type" value="Genomic_DNA"/>
</dbReference>
<feature type="compositionally biased region" description="Basic and acidic residues" evidence="1">
    <location>
        <begin position="346"/>
        <end position="356"/>
    </location>
</feature>
<feature type="signal peptide" evidence="2">
    <location>
        <begin position="1"/>
        <end position="19"/>
    </location>
</feature>
<reference evidence="3 4" key="1">
    <citation type="journal article" date="2018" name="Mol. Biol. Evol.">
        <title>Broad Genomic Sampling Reveals a Smut Pathogenic Ancestry of the Fungal Clade Ustilaginomycotina.</title>
        <authorList>
            <person name="Kijpornyongpan T."/>
            <person name="Mondo S.J."/>
            <person name="Barry K."/>
            <person name="Sandor L."/>
            <person name="Lee J."/>
            <person name="Lipzen A."/>
            <person name="Pangilinan J."/>
            <person name="LaButti K."/>
            <person name="Hainaut M."/>
            <person name="Henrissat B."/>
            <person name="Grigoriev I.V."/>
            <person name="Spatafora J.W."/>
            <person name="Aime M.C."/>
        </authorList>
    </citation>
    <scope>NUCLEOTIDE SEQUENCE [LARGE SCALE GENOMIC DNA]</scope>
    <source>
        <strain evidence="3 4">MCA 4198</strain>
    </source>
</reference>
<accession>A0A316YFU1</accession>
<gene>
    <name evidence="3" type="ORF">FA10DRAFT_262770</name>
</gene>
<protein>
    <submittedName>
        <fullName evidence="3">Uncharacterized protein</fullName>
    </submittedName>
</protein>
<evidence type="ECO:0000256" key="1">
    <source>
        <dbReference type="SAM" id="MobiDB-lite"/>
    </source>
</evidence>
<proteinExistence type="predicted"/>
<evidence type="ECO:0000313" key="4">
    <source>
        <dbReference type="Proteomes" id="UP000245768"/>
    </source>
</evidence>
<sequence length="467" mass="53084">MKILVLGLSLLVPIGAAEATTLPKEDATLDQDGRQAPSLHRWQKPLEHIREQPALAKRADNDDNWLNKFLEAPSPSQDWRYTLSQAPIASPEIIPYHDEFSFYDQGHGWPAQHSTSVAPQHHSQPGHYASAAHDVDLETHHLPFWNPTELYTTPYPPPELSQPTTSTTWPQNDEQLYTQSWNAHTSQPSIHEPYVPQHQPSSTPRLHHDVHLAGSKEGTNMYDHVLHSNDVTQEGPVQYMTTQSYPSRVSYSGEEGHGAASSSRKTAAKGKQKPDAGPEEKKKRFDAKDLPLLTKERLLKSLAAHIQDSQPRMFNPIISEQERETTSEEARLAGLKSGWPRHTRRKSEAAAEEQRTSKLPQWKNLFSNVDEATLRRLNKKLDSIKSGNQKGSSWDLIDTRLTEEIAAIPGEKGVKLLHKYQEVFPIIVDYWRRDPVVLLKLDQNPFKMDTKKFLKKLIEQLEREAAR</sequence>
<evidence type="ECO:0000313" key="3">
    <source>
        <dbReference type="EMBL" id="PWN86973.1"/>
    </source>
</evidence>
<dbReference type="GeneID" id="37042062"/>
<feature type="region of interest" description="Disordered" evidence="1">
    <location>
        <begin position="247"/>
        <end position="288"/>
    </location>
</feature>